<name>L8X315_THACA</name>
<accession>L8X315</accession>
<dbReference type="HOGENOM" id="CLU_2559868_0_0_1"/>
<dbReference type="Proteomes" id="UP000011668">
    <property type="component" value="Unassembled WGS sequence"/>
</dbReference>
<gene>
    <name evidence="1" type="ORF">AG1IA_01270</name>
</gene>
<keyword evidence="2" id="KW-1185">Reference proteome</keyword>
<sequence>MRAGTRRLFVSNLPTPFTPIYTTPLIGISVSRPFFSGLPNPSLSTYFYWSNKTKQFIFSSQYYPAHLLLNSPPNRTILVPTT</sequence>
<proteinExistence type="predicted"/>
<evidence type="ECO:0000313" key="1">
    <source>
        <dbReference type="EMBL" id="ELU44701.1"/>
    </source>
</evidence>
<protein>
    <submittedName>
        <fullName evidence="1">Uncharacterized protein</fullName>
    </submittedName>
</protein>
<dbReference type="AlphaFoldDB" id="L8X315"/>
<reference evidence="1 2" key="1">
    <citation type="journal article" date="2013" name="Nat. Commun.">
        <title>The evolution and pathogenic mechanisms of the rice sheath blight pathogen.</title>
        <authorList>
            <person name="Zheng A."/>
            <person name="Lin R."/>
            <person name="Xu L."/>
            <person name="Qin P."/>
            <person name="Tang C."/>
            <person name="Ai P."/>
            <person name="Zhang D."/>
            <person name="Liu Y."/>
            <person name="Sun Z."/>
            <person name="Feng H."/>
            <person name="Wang Y."/>
            <person name="Chen Y."/>
            <person name="Liang X."/>
            <person name="Fu R."/>
            <person name="Li Q."/>
            <person name="Zhang J."/>
            <person name="Yu X."/>
            <person name="Xie Z."/>
            <person name="Ding L."/>
            <person name="Guan P."/>
            <person name="Tang J."/>
            <person name="Liang Y."/>
            <person name="Wang S."/>
            <person name="Deng Q."/>
            <person name="Li S."/>
            <person name="Zhu J."/>
            <person name="Wang L."/>
            <person name="Liu H."/>
            <person name="Li P."/>
        </authorList>
    </citation>
    <scope>NUCLEOTIDE SEQUENCE [LARGE SCALE GENOMIC DNA]</scope>
    <source>
        <strain evidence="2">AG-1 IA</strain>
    </source>
</reference>
<dbReference type="EMBL" id="AFRT01000281">
    <property type="protein sequence ID" value="ELU44701.1"/>
    <property type="molecule type" value="Genomic_DNA"/>
</dbReference>
<evidence type="ECO:0000313" key="2">
    <source>
        <dbReference type="Proteomes" id="UP000011668"/>
    </source>
</evidence>
<organism evidence="1 2">
    <name type="scientific">Thanatephorus cucumeris (strain AG1-IA)</name>
    <name type="common">Rice sheath blight fungus</name>
    <name type="synonym">Rhizoctonia solani</name>
    <dbReference type="NCBI Taxonomy" id="983506"/>
    <lineage>
        <taxon>Eukaryota</taxon>
        <taxon>Fungi</taxon>
        <taxon>Dikarya</taxon>
        <taxon>Basidiomycota</taxon>
        <taxon>Agaricomycotina</taxon>
        <taxon>Agaricomycetes</taxon>
        <taxon>Cantharellales</taxon>
        <taxon>Ceratobasidiaceae</taxon>
        <taxon>Rhizoctonia</taxon>
        <taxon>Rhizoctonia solani AG-1</taxon>
    </lineage>
</organism>
<comment type="caution">
    <text evidence="1">The sequence shown here is derived from an EMBL/GenBank/DDBJ whole genome shotgun (WGS) entry which is preliminary data.</text>
</comment>